<name>A0A8H4RRC6_9HELO</name>
<dbReference type="OrthoDB" id="4829316at2759"/>
<keyword evidence="3" id="KW-1185">Reference proteome</keyword>
<accession>A0A8H4RRC6</accession>
<evidence type="ECO:0000313" key="3">
    <source>
        <dbReference type="Proteomes" id="UP000566819"/>
    </source>
</evidence>
<keyword evidence="1" id="KW-1133">Transmembrane helix</keyword>
<organism evidence="2 3">
    <name type="scientific">Cudoniella acicularis</name>
    <dbReference type="NCBI Taxonomy" id="354080"/>
    <lineage>
        <taxon>Eukaryota</taxon>
        <taxon>Fungi</taxon>
        <taxon>Dikarya</taxon>
        <taxon>Ascomycota</taxon>
        <taxon>Pezizomycotina</taxon>
        <taxon>Leotiomycetes</taxon>
        <taxon>Helotiales</taxon>
        <taxon>Tricladiaceae</taxon>
        <taxon>Cudoniella</taxon>
    </lineage>
</organism>
<proteinExistence type="predicted"/>
<keyword evidence="1" id="KW-0472">Membrane</keyword>
<feature type="transmembrane region" description="Helical" evidence="1">
    <location>
        <begin position="60"/>
        <end position="80"/>
    </location>
</feature>
<dbReference type="Proteomes" id="UP000566819">
    <property type="component" value="Unassembled WGS sequence"/>
</dbReference>
<dbReference type="AlphaFoldDB" id="A0A8H4RRC6"/>
<reference evidence="2 3" key="1">
    <citation type="submission" date="2020-03" db="EMBL/GenBank/DDBJ databases">
        <title>Draft Genome Sequence of Cudoniella acicularis.</title>
        <authorList>
            <person name="Buettner E."/>
            <person name="Kellner H."/>
        </authorList>
    </citation>
    <scope>NUCLEOTIDE SEQUENCE [LARGE SCALE GENOMIC DNA]</scope>
    <source>
        <strain evidence="2 3">DSM 108380</strain>
    </source>
</reference>
<evidence type="ECO:0000256" key="1">
    <source>
        <dbReference type="SAM" id="Phobius"/>
    </source>
</evidence>
<dbReference type="EMBL" id="JAAMPI010000250">
    <property type="protein sequence ID" value="KAF4633549.1"/>
    <property type="molecule type" value="Genomic_DNA"/>
</dbReference>
<protein>
    <submittedName>
        <fullName evidence="2">Uncharacterized protein</fullName>
    </submittedName>
</protein>
<comment type="caution">
    <text evidence="2">The sequence shown here is derived from an EMBL/GenBank/DDBJ whole genome shotgun (WGS) entry which is preliminary data.</text>
</comment>
<gene>
    <name evidence="2" type="ORF">G7Y89_g4569</name>
</gene>
<keyword evidence="1" id="KW-0812">Transmembrane</keyword>
<evidence type="ECO:0000313" key="2">
    <source>
        <dbReference type="EMBL" id="KAF4633549.1"/>
    </source>
</evidence>
<sequence length="92" mass="10601">MAPINRAFTPAFRMMTQRRSLSLAQRARQAIRDFEPHPFERYPTTTKVAKADWGRQARRLGDAAMFYFPAYAILLGWPLLAEEVLDGRMGDL</sequence>